<gene>
    <name evidence="2" type="ORF">ROA7023_00418</name>
</gene>
<evidence type="ECO:0000313" key="3">
    <source>
        <dbReference type="Proteomes" id="UP000193900"/>
    </source>
</evidence>
<evidence type="ECO:0000256" key="1">
    <source>
        <dbReference type="SAM" id="MobiDB-lite"/>
    </source>
</evidence>
<feature type="region of interest" description="Disordered" evidence="1">
    <location>
        <begin position="174"/>
        <end position="199"/>
    </location>
</feature>
<dbReference type="InterPro" id="IPR003772">
    <property type="entry name" value="YceD"/>
</dbReference>
<protein>
    <recommendedName>
        <fullName evidence="4">DUF177 domain-containing protein</fullName>
    </recommendedName>
</protein>
<dbReference type="AlphaFoldDB" id="A0A1Y5RN85"/>
<dbReference type="EMBL" id="FWFZ01000001">
    <property type="protein sequence ID" value="SLN18862.1"/>
    <property type="molecule type" value="Genomic_DNA"/>
</dbReference>
<keyword evidence="3" id="KW-1185">Reference proteome</keyword>
<dbReference type="Proteomes" id="UP000193900">
    <property type="component" value="Unassembled WGS sequence"/>
</dbReference>
<name>A0A1Y5RN85_9RHOB</name>
<accession>A0A1Y5RN85</accession>
<dbReference type="Pfam" id="PF02620">
    <property type="entry name" value="YceD"/>
    <property type="match status" value="1"/>
</dbReference>
<evidence type="ECO:0000313" key="2">
    <source>
        <dbReference type="EMBL" id="SLN18862.1"/>
    </source>
</evidence>
<evidence type="ECO:0008006" key="4">
    <source>
        <dbReference type="Google" id="ProtNLM"/>
    </source>
</evidence>
<dbReference type="RefSeq" id="WP_200812443.1">
    <property type="nucleotide sequence ID" value="NZ_FWFZ01000001.1"/>
</dbReference>
<reference evidence="2 3" key="1">
    <citation type="submission" date="2017-03" db="EMBL/GenBank/DDBJ databases">
        <authorList>
            <person name="Afonso C.L."/>
            <person name="Miller P.J."/>
            <person name="Scott M.A."/>
            <person name="Spackman E."/>
            <person name="Goraichik I."/>
            <person name="Dimitrov K.M."/>
            <person name="Suarez D.L."/>
            <person name="Swayne D.E."/>
        </authorList>
    </citation>
    <scope>NUCLEOTIDE SEQUENCE [LARGE SCALE GENOMIC DNA]</scope>
    <source>
        <strain evidence="2 3">CECT 7023</strain>
    </source>
</reference>
<proteinExistence type="predicted"/>
<sequence>MTSPLPSEVLRLADLPTRKVTHVVLEPDGPARKAIAEALGIPAVRKFRFDARLEPLGRTDWQLTGTLGATVVQDCVVTLEPVTTRIDETLARRYLADFELPEDGSETEMPEDDQADPLPATLDLYAVGVEALSLALPPYPRAEGAGPGDALFAEPGVDPLTDDAVKPFAGLAALRDQLSSGQEPVDDDDDSGTDEVPEK</sequence>
<feature type="compositionally biased region" description="Acidic residues" evidence="1">
    <location>
        <begin position="184"/>
        <end position="199"/>
    </location>
</feature>
<organism evidence="2 3">
    <name type="scientific">Roseisalinus antarcticus</name>
    <dbReference type="NCBI Taxonomy" id="254357"/>
    <lineage>
        <taxon>Bacteria</taxon>
        <taxon>Pseudomonadati</taxon>
        <taxon>Pseudomonadota</taxon>
        <taxon>Alphaproteobacteria</taxon>
        <taxon>Rhodobacterales</taxon>
        <taxon>Roseobacteraceae</taxon>
        <taxon>Roseisalinus</taxon>
    </lineage>
</organism>